<dbReference type="EMBL" id="LT598448">
    <property type="protein sequence ID" value="SCU89619.1"/>
    <property type="molecule type" value="Genomic_DNA"/>
</dbReference>
<evidence type="ECO:0000256" key="3">
    <source>
        <dbReference type="ARBA" id="ARBA00021616"/>
    </source>
</evidence>
<dbReference type="InterPro" id="IPR003618">
    <property type="entry name" value="TFIIS_cen_dom"/>
</dbReference>
<feature type="domain" description="TFIIS central" evidence="11">
    <location>
        <begin position="183"/>
        <end position="317"/>
    </location>
</feature>
<dbReference type="InterPro" id="IPR012921">
    <property type="entry name" value="SPOC_C"/>
</dbReference>
<feature type="region of interest" description="Disordered" evidence="9">
    <location>
        <begin position="358"/>
        <end position="389"/>
    </location>
</feature>
<organism evidence="12 13">
    <name type="scientific">Lachancea nothofagi CBS 11611</name>
    <dbReference type="NCBI Taxonomy" id="1266666"/>
    <lineage>
        <taxon>Eukaryota</taxon>
        <taxon>Fungi</taxon>
        <taxon>Dikarya</taxon>
        <taxon>Ascomycota</taxon>
        <taxon>Saccharomycotina</taxon>
        <taxon>Saccharomycetes</taxon>
        <taxon>Saccharomycetales</taxon>
        <taxon>Saccharomycetaceae</taxon>
        <taxon>Lachancea</taxon>
    </lineage>
</organism>
<keyword evidence="7" id="KW-0539">Nucleus</keyword>
<protein>
    <recommendedName>
        <fullName evidence="3">Transcription factor BYE1</fullName>
    </recommendedName>
</protein>
<dbReference type="GO" id="GO:0006351">
    <property type="term" value="P:DNA-templated transcription"/>
    <property type="evidence" value="ECO:0007669"/>
    <property type="project" value="InterPro"/>
</dbReference>
<evidence type="ECO:0000256" key="4">
    <source>
        <dbReference type="ARBA" id="ARBA00022723"/>
    </source>
</evidence>
<dbReference type="PROSITE" id="PS50016">
    <property type="entry name" value="ZF_PHD_2"/>
    <property type="match status" value="1"/>
</dbReference>
<dbReference type="Gene3D" id="1.10.472.30">
    <property type="entry name" value="Transcription elongation factor S-II, central domain"/>
    <property type="match status" value="1"/>
</dbReference>
<evidence type="ECO:0000256" key="7">
    <source>
        <dbReference type="ARBA" id="ARBA00023242"/>
    </source>
</evidence>
<dbReference type="InterPro" id="IPR036575">
    <property type="entry name" value="TFIIS_cen_dom_sf"/>
</dbReference>
<dbReference type="SMART" id="SM00510">
    <property type="entry name" value="TFS2M"/>
    <property type="match status" value="1"/>
</dbReference>
<evidence type="ECO:0000256" key="9">
    <source>
        <dbReference type="SAM" id="MobiDB-lite"/>
    </source>
</evidence>
<dbReference type="AlphaFoldDB" id="A0A1G4JGY5"/>
<dbReference type="SUPFAM" id="SSF57903">
    <property type="entry name" value="FYVE/PHD zinc finger"/>
    <property type="match status" value="1"/>
</dbReference>
<evidence type="ECO:0000256" key="6">
    <source>
        <dbReference type="ARBA" id="ARBA00022833"/>
    </source>
</evidence>
<sequence>MSEKIRRSSRSNKGTNKYLQNQRLAELEYVKARQAHHDNTEGNEGGVEVVKCLVCGTTDDNYDEENDPNGDMIQCDTCNTWQHIKCMTGGESAEGLDNYECSLCSPSSHPDLEYVIDPATWQKKSRAKVRERDDDESNYEGNEPQGDQEDIPDEVVRRPTKRKKDDRSGKKKLHPNHDQESKLRDSALKMFGELFTRYVIPETVAAQKFHLPPKTSVKELSEKLAGELEQELYAANHNQETTNLNDSYKEKVRVLYSNLKDKKNINMKTLVINEVLSFSKLVKMSVNELVNPDLQHFRERVDSEALNQLVVEQPHKPMYHKTHKGEELIEDPNAYEPEDIIFNKDILAAKLEARMKDSENAVGGDTPAEETSKNQGVDADGNAHNSEIPRKISEPENSWKCSMEYKEIHADFSGTVDYIGSSEEISNTVRRDAIGDGAFVMEGRLKDEDAESYLQQMSSSRTFVAYLLKPQNNAHDSGQFEELYEFLQSRQRYGALMSKRKYVRHVYVIPCTAGDDLKVFNYFKSLRDQKDLIQENSFLVVAIVRTDMLDVT</sequence>
<evidence type="ECO:0000256" key="5">
    <source>
        <dbReference type="ARBA" id="ARBA00022771"/>
    </source>
</evidence>
<evidence type="ECO:0000256" key="8">
    <source>
        <dbReference type="PROSITE-ProRule" id="PRU00146"/>
    </source>
</evidence>
<dbReference type="GO" id="GO:0005634">
    <property type="term" value="C:nucleus"/>
    <property type="evidence" value="ECO:0007669"/>
    <property type="project" value="TreeGrafter"/>
</dbReference>
<dbReference type="Pfam" id="PF00628">
    <property type="entry name" value="PHD"/>
    <property type="match status" value="1"/>
</dbReference>
<dbReference type="InterPro" id="IPR011011">
    <property type="entry name" value="Znf_FYVE_PHD"/>
</dbReference>
<proteinExistence type="inferred from homology"/>
<dbReference type="InterPro" id="IPR001965">
    <property type="entry name" value="Znf_PHD"/>
</dbReference>
<name>A0A1G4JGY5_9SACH</name>
<dbReference type="PANTHER" id="PTHR11477:SF0">
    <property type="entry name" value="IP08861P-RELATED"/>
    <property type="match status" value="1"/>
</dbReference>
<dbReference type="PROSITE" id="PS01359">
    <property type="entry name" value="ZF_PHD_1"/>
    <property type="match status" value="1"/>
</dbReference>
<feature type="compositionally biased region" description="Basic and acidic residues" evidence="9">
    <location>
        <begin position="175"/>
        <end position="184"/>
    </location>
</feature>
<dbReference type="SMART" id="SM00249">
    <property type="entry name" value="PHD"/>
    <property type="match status" value="1"/>
</dbReference>
<dbReference type="InterPro" id="IPR019787">
    <property type="entry name" value="Znf_PHD-finger"/>
</dbReference>
<dbReference type="InterPro" id="IPR013083">
    <property type="entry name" value="Znf_RING/FYVE/PHD"/>
</dbReference>
<dbReference type="Proteomes" id="UP000189911">
    <property type="component" value="Chromosome D"/>
</dbReference>
<feature type="region of interest" description="Disordered" evidence="9">
    <location>
        <begin position="123"/>
        <end position="184"/>
    </location>
</feature>
<dbReference type="Pfam" id="PF07744">
    <property type="entry name" value="SPOC"/>
    <property type="match status" value="1"/>
</dbReference>
<keyword evidence="4" id="KW-0479">Metal-binding</keyword>
<gene>
    <name evidence="12" type="ORF">LANO_0D05732G</name>
</gene>
<reference evidence="13" key="1">
    <citation type="submission" date="2016-03" db="EMBL/GenBank/DDBJ databases">
        <authorList>
            <person name="Devillers Hugo."/>
        </authorList>
    </citation>
    <scope>NUCLEOTIDE SEQUENCE [LARGE SCALE GENOMIC DNA]</scope>
</reference>
<dbReference type="GO" id="GO:0000977">
    <property type="term" value="F:RNA polymerase II transcription regulatory region sequence-specific DNA binding"/>
    <property type="evidence" value="ECO:0007669"/>
    <property type="project" value="TreeGrafter"/>
</dbReference>
<evidence type="ECO:0000313" key="12">
    <source>
        <dbReference type="EMBL" id="SCU89619.1"/>
    </source>
</evidence>
<dbReference type="GO" id="GO:0008270">
    <property type="term" value="F:zinc ion binding"/>
    <property type="evidence" value="ECO:0007669"/>
    <property type="project" value="UniProtKB-KW"/>
</dbReference>
<evidence type="ECO:0000256" key="1">
    <source>
        <dbReference type="ARBA" id="ARBA00002311"/>
    </source>
</evidence>
<comment type="similarity">
    <text evidence="2">Belongs to the BYE1 family.</text>
</comment>
<evidence type="ECO:0000259" key="10">
    <source>
        <dbReference type="PROSITE" id="PS50016"/>
    </source>
</evidence>
<dbReference type="Gene3D" id="3.30.40.10">
    <property type="entry name" value="Zinc/RING finger domain, C3HC4 (zinc finger)"/>
    <property type="match status" value="1"/>
</dbReference>
<keyword evidence="13" id="KW-1185">Reference proteome</keyword>
<dbReference type="Pfam" id="PF07500">
    <property type="entry name" value="TFIIS_M"/>
    <property type="match status" value="1"/>
</dbReference>
<dbReference type="PANTHER" id="PTHR11477">
    <property type="entry name" value="TRANSCRIPTION FACTOR S-II ZINC FINGER DOMAIN-CONTAINING PROTEIN"/>
    <property type="match status" value="1"/>
</dbReference>
<keyword evidence="5 8" id="KW-0863">Zinc-finger</keyword>
<dbReference type="CDD" id="cd21542">
    <property type="entry name" value="SPOC_Bye1p-like"/>
    <property type="match status" value="1"/>
</dbReference>
<accession>A0A1G4JGY5</accession>
<evidence type="ECO:0000313" key="13">
    <source>
        <dbReference type="Proteomes" id="UP000189911"/>
    </source>
</evidence>
<dbReference type="PROSITE" id="PS51321">
    <property type="entry name" value="TFIIS_CENTRAL"/>
    <property type="match status" value="1"/>
</dbReference>
<dbReference type="OrthoDB" id="79252at2759"/>
<comment type="function">
    <text evidence="1">Negative regulator of transcription elongation.</text>
</comment>
<feature type="domain" description="PHD-type" evidence="10">
    <location>
        <begin position="49"/>
        <end position="107"/>
    </location>
</feature>
<dbReference type="InterPro" id="IPR019786">
    <property type="entry name" value="Zinc_finger_PHD-type_CS"/>
</dbReference>
<evidence type="ECO:0000256" key="2">
    <source>
        <dbReference type="ARBA" id="ARBA00011050"/>
    </source>
</evidence>
<keyword evidence="6" id="KW-0862">Zinc</keyword>
<dbReference type="SUPFAM" id="SSF46942">
    <property type="entry name" value="Elongation factor TFIIS domain 2"/>
    <property type="match status" value="1"/>
</dbReference>
<evidence type="ECO:0000259" key="11">
    <source>
        <dbReference type="PROSITE" id="PS51321"/>
    </source>
</evidence>